<dbReference type="InterPro" id="IPR005182">
    <property type="entry name" value="YdbS-like_PH"/>
</dbReference>
<organism evidence="2 3">
    <name type="scientific">Ectopseudomonas chengduensis</name>
    <dbReference type="NCBI Taxonomy" id="489632"/>
    <lineage>
        <taxon>Bacteria</taxon>
        <taxon>Pseudomonadati</taxon>
        <taxon>Pseudomonadota</taxon>
        <taxon>Gammaproteobacteria</taxon>
        <taxon>Pseudomonadales</taxon>
        <taxon>Pseudomonadaceae</taxon>
        <taxon>Ectopseudomonas</taxon>
    </lineage>
</organism>
<evidence type="ECO:0000313" key="3">
    <source>
        <dbReference type="Proteomes" id="UP000199467"/>
    </source>
</evidence>
<evidence type="ECO:0000259" key="1">
    <source>
        <dbReference type="Pfam" id="PF03703"/>
    </source>
</evidence>
<dbReference type="AlphaFoldDB" id="A0A1G6Q5P5"/>
<keyword evidence="3" id="KW-1185">Reference proteome</keyword>
<dbReference type="RefSeq" id="WP_069901316.1">
    <property type="nucleotide sequence ID" value="NZ_FMZQ01000007.1"/>
</dbReference>
<accession>A0A1G6Q5P5</accession>
<dbReference type="EMBL" id="FMZQ01000007">
    <property type="protein sequence ID" value="SDC87669.1"/>
    <property type="molecule type" value="Genomic_DNA"/>
</dbReference>
<proteinExistence type="predicted"/>
<dbReference type="PANTHER" id="PTHR37938:SF1">
    <property type="entry name" value="BLL0215 PROTEIN"/>
    <property type="match status" value="1"/>
</dbReference>
<reference evidence="3" key="1">
    <citation type="submission" date="2016-10" db="EMBL/GenBank/DDBJ databases">
        <authorList>
            <person name="Varghese N."/>
            <person name="Submissions S."/>
        </authorList>
    </citation>
    <scope>NUCLEOTIDE SEQUENCE [LARGE SCALE GENOMIC DNA]</scope>
    <source>
        <strain evidence="3">DSM 26382</strain>
    </source>
</reference>
<dbReference type="Pfam" id="PF03703">
    <property type="entry name" value="bPH_2"/>
    <property type="match status" value="1"/>
</dbReference>
<dbReference type="PANTHER" id="PTHR37938">
    <property type="entry name" value="BLL0215 PROTEIN"/>
    <property type="match status" value="1"/>
</dbReference>
<evidence type="ECO:0000313" key="2">
    <source>
        <dbReference type="EMBL" id="SDC87669.1"/>
    </source>
</evidence>
<sequence length="170" mass="18418">MSYVQKVIGPEEDVVYAAQVHWIVLVKGIGHLLIGGAIYLALLALLPTQETVPLAAVLLLWGCIGLWSFICGVVEMKTTELAVTTKRVIAKRGLIRRETVELFLGRTETILVDQSVLGRLLGYGSISVGGVGGRTAPIRNVINPLGFRRAVVNEVEHQYQSIKAARGSSQ</sequence>
<feature type="domain" description="YdbS-like PH" evidence="1">
    <location>
        <begin position="77"/>
        <end position="149"/>
    </location>
</feature>
<name>A0A1G6Q5P5_9GAMM</name>
<gene>
    <name evidence="2" type="ORF">SAMN05216576_107273</name>
</gene>
<dbReference type="Proteomes" id="UP000199467">
    <property type="component" value="Unassembled WGS sequence"/>
</dbReference>
<protein>
    <submittedName>
        <fullName evidence="2">PH domain-containing protein</fullName>
    </submittedName>
</protein>